<dbReference type="InterPro" id="IPR012263">
    <property type="entry name" value="M_m6A_EcoRV"/>
</dbReference>
<dbReference type="GO" id="GO:1904047">
    <property type="term" value="F:S-adenosyl-L-methionine binding"/>
    <property type="evidence" value="ECO:0007669"/>
    <property type="project" value="TreeGrafter"/>
</dbReference>
<keyword evidence="5" id="KW-0949">S-adenosyl-L-methionine</keyword>
<dbReference type="InterPro" id="IPR002052">
    <property type="entry name" value="DNA_methylase_N6_adenine_CS"/>
</dbReference>
<dbReference type="GO" id="GO:0006298">
    <property type="term" value="P:mismatch repair"/>
    <property type="evidence" value="ECO:0007669"/>
    <property type="project" value="TreeGrafter"/>
</dbReference>
<dbReference type="PRINTS" id="PR00505">
    <property type="entry name" value="D12N6MTFRASE"/>
</dbReference>
<evidence type="ECO:0000256" key="4">
    <source>
        <dbReference type="ARBA" id="ARBA00022679"/>
    </source>
</evidence>
<dbReference type="GO" id="GO:0032259">
    <property type="term" value="P:methylation"/>
    <property type="evidence" value="ECO:0007669"/>
    <property type="project" value="UniProtKB-KW"/>
</dbReference>
<dbReference type="PANTHER" id="PTHR30481">
    <property type="entry name" value="DNA ADENINE METHYLASE"/>
    <property type="match status" value="1"/>
</dbReference>
<comment type="catalytic activity">
    <reaction evidence="6">
        <text>a 2'-deoxyadenosine in DNA + S-adenosyl-L-methionine = an N(6)-methyl-2'-deoxyadenosine in DNA + S-adenosyl-L-homocysteine + H(+)</text>
        <dbReference type="Rhea" id="RHEA:15197"/>
        <dbReference type="Rhea" id="RHEA-COMP:12418"/>
        <dbReference type="Rhea" id="RHEA-COMP:12419"/>
        <dbReference type="ChEBI" id="CHEBI:15378"/>
        <dbReference type="ChEBI" id="CHEBI:57856"/>
        <dbReference type="ChEBI" id="CHEBI:59789"/>
        <dbReference type="ChEBI" id="CHEBI:90615"/>
        <dbReference type="ChEBI" id="CHEBI:90616"/>
        <dbReference type="EC" id="2.1.1.72"/>
    </reaction>
</comment>
<reference evidence="7" key="1">
    <citation type="submission" date="2019-01" db="EMBL/GenBank/DDBJ databases">
        <authorList>
            <consortium name="Genoscope - CEA"/>
            <person name="William W."/>
        </authorList>
    </citation>
    <scope>NUCLEOTIDE SEQUENCE</scope>
    <source>
        <strain evidence="7">CR-1</strain>
    </source>
</reference>
<dbReference type="GO" id="GO:0009307">
    <property type="term" value="P:DNA restriction-modification system"/>
    <property type="evidence" value="ECO:0007669"/>
    <property type="project" value="InterPro"/>
</dbReference>
<dbReference type="InterPro" id="IPR012327">
    <property type="entry name" value="MeTrfase_D12"/>
</dbReference>
<dbReference type="GO" id="GO:0043565">
    <property type="term" value="F:sequence-specific DNA binding"/>
    <property type="evidence" value="ECO:0007669"/>
    <property type="project" value="TreeGrafter"/>
</dbReference>
<protein>
    <recommendedName>
        <fullName evidence="2">site-specific DNA-methyltransferase (adenine-specific)</fullName>
        <ecNumber evidence="2">2.1.1.72</ecNumber>
    </recommendedName>
</protein>
<accession>A0A484HHM4</accession>
<name>A0A484HHM4_9BACT</name>
<evidence type="ECO:0000313" key="7">
    <source>
        <dbReference type="EMBL" id="VEN74227.1"/>
    </source>
</evidence>
<dbReference type="SUPFAM" id="SSF53335">
    <property type="entry name" value="S-adenosyl-L-methionine-dependent methyltransferases"/>
    <property type="match status" value="1"/>
</dbReference>
<evidence type="ECO:0000256" key="6">
    <source>
        <dbReference type="ARBA" id="ARBA00047942"/>
    </source>
</evidence>
<gene>
    <name evidence="7" type="ORF">EPICR_30162</name>
</gene>
<dbReference type="PROSITE" id="PS00092">
    <property type="entry name" value="N6_MTASE"/>
    <property type="match status" value="1"/>
</dbReference>
<keyword evidence="3" id="KW-0489">Methyltransferase</keyword>
<dbReference type="GO" id="GO:0009007">
    <property type="term" value="F:site-specific DNA-methyltransferase (adenine-specific) activity"/>
    <property type="evidence" value="ECO:0007669"/>
    <property type="project" value="UniProtKB-EC"/>
</dbReference>
<dbReference type="EMBL" id="CAACVI010000023">
    <property type="protein sequence ID" value="VEN74227.1"/>
    <property type="molecule type" value="Genomic_DNA"/>
</dbReference>
<keyword evidence="4" id="KW-0808">Transferase</keyword>
<dbReference type="InterPro" id="IPR029063">
    <property type="entry name" value="SAM-dependent_MTases_sf"/>
</dbReference>
<dbReference type="Pfam" id="PF02086">
    <property type="entry name" value="MethyltransfD12"/>
    <property type="match status" value="1"/>
</dbReference>
<dbReference type="AlphaFoldDB" id="A0A484HHM4"/>
<dbReference type="PIRSF" id="PIRSF000398">
    <property type="entry name" value="M_m6A_EcoRV"/>
    <property type="match status" value="1"/>
</dbReference>
<organism evidence="7">
    <name type="scientific">uncultured Desulfobacteraceae bacterium</name>
    <dbReference type="NCBI Taxonomy" id="218296"/>
    <lineage>
        <taxon>Bacteria</taxon>
        <taxon>Pseudomonadati</taxon>
        <taxon>Thermodesulfobacteriota</taxon>
        <taxon>Desulfobacteria</taxon>
        <taxon>Desulfobacterales</taxon>
        <taxon>Desulfobacteraceae</taxon>
        <taxon>environmental samples</taxon>
    </lineage>
</organism>
<evidence type="ECO:0000256" key="3">
    <source>
        <dbReference type="ARBA" id="ARBA00022603"/>
    </source>
</evidence>
<comment type="similarity">
    <text evidence="1">Belongs to the N(4)/N(6)-methyltransferase family.</text>
</comment>
<evidence type="ECO:0000256" key="2">
    <source>
        <dbReference type="ARBA" id="ARBA00011900"/>
    </source>
</evidence>
<dbReference type="Gene3D" id="3.40.50.150">
    <property type="entry name" value="Vaccinia Virus protein VP39"/>
    <property type="match status" value="1"/>
</dbReference>
<sequence>MDSDSIVIKKQEFFSPLRYPGGKAGLSSFFFKVIEENHISDCTYIEPYAGGAGAALTLLFLEKVAKIIINDIDISIYAFWKSILRNTKRFIDKTNKTEVTVEEWKRQREIYKNKHSSIFSRGFATFFLNRTNRSGIIEARPIGGMNQTGKWKIDARFNKKNLIKRIERIALYESRINFSKIDGIELMKKIHKMPNILVYIDPPYFKKGNTLYFNYYDRDNHVELSNFLNSNPNFDWLLTYDNVPEIINLYPNREKATFNLHYHVNTAKKSQEILIKSDNITIP</sequence>
<dbReference type="EC" id="2.1.1.72" evidence="2"/>
<dbReference type="PANTHER" id="PTHR30481:SF2">
    <property type="entry name" value="SITE-SPECIFIC DNA-METHYLTRANSFERASE (ADENINE-SPECIFIC)"/>
    <property type="match status" value="1"/>
</dbReference>
<evidence type="ECO:0000256" key="1">
    <source>
        <dbReference type="ARBA" id="ARBA00006594"/>
    </source>
</evidence>
<dbReference type="InterPro" id="IPR023095">
    <property type="entry name" value="Ade_MeTrfase_dom_2"/>
</dbReference>
<proteinExistence type="inferred from homology"/>
<evidence type="ECO:0000256" key="5">
    <source>
        <dbReference type="ARBA" id="ARBA00022691"/>
    </source>
</evidence>
<dbReference type="Gene3D" id="1.10.1020.10">
    <property type="entry name" value="Adenine-specific Methyltransferase, Domain 2"/>
    <property type="match status" value="1"/>
</dbReference>